<keyword evidence="3" id="KW-1185">Reference proteome</keyword>
<feature type="region of interest" description="Disordered" evidence="1">
    <location>
        <begin position="531"/>
        <end position="602"/>
    </location>
</feature>
<dbReference type="InterPro" id="IPR044237">
    <property type="entry name" value="ATXR2-like"/>
</dbReference>
<dbReference type="GO" id="GO:0032259">
    <property type="term" value="P:methylation"/>
    <property type="evidence" value="ECO:0007669"/>
    <property type="project" value="UniProtKB-KW"/>
</dbReference>
<dbReference type="InterPro" id="IPR046341">
    <property type="entry name" value="SET_dom_sf"/>
</dbReference>
<keyword evidence="2" id="KW-0489">Methyltransferase</keyword>
<feature type="region of interest" description="Disordered" evidence="1">
    <location>
        <begin position="1"/>
        <end position="34"/>
    </location>
</feature>
<gene>
    <name evidence="2" type="ORF">BESB_046410</name>
</gene>
<comment type="caution">
    <text evidence="2">The sequence shown here is derived from an EMBL/GenBank/DDBJ whole genome shotgun (WGS) entry which is preliminary data.</text>
</comment>
<dbReference type="Gene3D" id="2.170.270.10">
    <property type="entry name" value="SET domain"/>
    <property type="match status" value="1"/>
</dbReference>
<name>A0A2A9MEY9_BESBE</name>
<dbReference type="SUPFAM" id="SSF82199">
    <property type="entry name" value="SET domain"/>
    <property type="match status" value="1"/>
</dbReference>
<protein>
    <submittedName>
        <fullName evidence="2">Putative histone lysine methyltransferase, SET</fullName>
    </submittedName>
</protein>
<organism evidence="2 3">
    <name type="scientific">Besnoitia besnoiti</name>
    <name type="common">Apicomplexan protozoan</name>
    <dbReference type="NCBI Taxonomy" id="94643"/>
    <lineage>
        <taxon>Eukaryota</taxon>
        <taxon>Sar</taxon>
        <taxon>Alveolata</taxon>
        <taxon>Apicomplexa</taxon>
        <taxon>Conoidasida</taxon>
        <taxon>Coccidia</taxon>
        <taxon>Eucoccidiorida</taxon>
        <taxon>Eimeriorina</taxon>
        <taxon>Sarcocystidae</taxon>
        <taxon>Besnoitia</taxon>
    </lineage>
</organism>
<dbReference type="OrthoDB" id="408529at2759"/>
<dbReference type="STRING" id="94643.A0A2A9MEY9"/>
<evidence type="ECO:0000313" key="2">
    <source>
        <dbReference type="EMBL" id="PFH36449.1"/>
    </source>
</evidence>
<dbReference type="AlphaFoldDB" id="A0A2A9MEY9"/>
<dbReference type="PANTHER" id="PTHR47436:SF1">
    <property type="entry name" value="SET DOMAIN-CONTAINING PROTEIN"/>
    <property type="match status" value="1"/>
</dbReference>
<accession>A0A2A9MEY9</accession>
<evidence type="ECO:0000256" key="1">
    <source>
        <dbReference type="SAM" id="MobiDB-lite"/>
    </source>
</evidence>
<dbReference type="GO" id="GO:0008168">
    <property type="term" value="F:methyltransferase activity"/>
    <property type="evidence" value="ECO:0007669"/>
    <property type="project" value="UniProtKB-KW"/>
</dbReference>
<dbReference type="KEGG" id="bbes:BESB_046410"/>
<keyword evidence="2" id="KW-0808">Transferase</keyword>
<reference evidence="2 3" key="1">
    <citation type="submission" date="2017-09" db="EMBL/GenBank/DDBJ databases">
        <title>Genome sequencing of Besnoitia besnoiti strain Bb-Ger1.</title>
        <authorList>
            <person name="Schares G."/>
            <person name="Venepally P."/>
            <person name="Lorenzi H.A."/>
        </authorList>
    </citation>
    <scope>NUCLEOTIDE SEQUENCE [LARGE SCALE GENOMIC DNA]</scope>
    <source>
        <strain evidence="2 3">Bb-Ger1</strain>
    </source>
</reference>
<dbReference type="VEuPathDB" id="ToxoDB:BESB_046410"/>
<sequence length="617" mass="67489">MREYEALQRVSGGESGDCLQPAQPGDPQTEQEGETSSPFSFVEIAFVNPHVGRGLVARRAFKAGEVIYDDATPLVAVQHEYSRRCSWACGWCFAFLGNLREQLEQILSNDFSGAVARDATLRTGLQLLSDDFLRREGLCLARPIPCDRRCGVVYCSELHKRRAQTESFHRLLCLEASPRTARAWQAFAAHSRRSHENFLLAGRAYAQILVDVLCGRKSVKDALEPFQLFHSQRWEDLADETFVPPETRAKEGSHVPLASREGRRRLLSESFALLCRVFLSRDVLGESPWADARGDGDPETEGGSAVINEPWSALFSLDVYSHLLGAFDLVNVNIEFDNPLNAVLAESPRLVAFAPCVRLFRLAKRVASCADADEIDSAELQENGEAPLERLAKSFLQDAPLTAAERRELAALARDLLPPFMGIGLFRAVSMTNHSCYPNAEVKALRDIAEGEQILQSYIDERLPLHQRQAALKRHYRFTCSCSRCRVEAVVALLAKRGALPAEETRLVHVVALATGLLPATVAEIRAFGASVSDSSDPDDDDFSESEASEDGGDEPGEPARNLLRDGGEAGGPEARGTWSSPESGAAPPSLDGERAGTRGVASQELALARGVGGEKY</sequence>
<dbReference type="CDD" id="cd20071">
    <property type="entry name" value="SET_SMYD"/>
    <property type="match status" value="1"/>
</dbReference>
<feature type="compositionally biased region" description="Acidic residues" evidence="1">
    <location>
        <begin position="536"/>
        <end position="557"/>
    </location>
</feature>
<dbReference type="GeneID" id="40309571"/>
<evidence type="ECO:0000313" key="3">
    <source>
        <dbReference type="Proteomes" id="UP000224006"/>
    </source>
</evidence>
<proteinExistence type="predicted"/>
<dbReference type="Proteomes" id="UP000224006">
    <property type="component" value="Chromosome III"/>
</dbReference>
<dbReference type="EMBL" id="NWUJ01000003">
    <property type="protein sequence ID" value="PFH36449.1"/>
    <property type="molecule type" value="Genomic_DNA"/>
</dbReference>
<dbReference type="PANTHER" id="PTHR47436">
    <property type="entry name" value="HISTONE-LYSINE N-METHYLTRANSFERASE ATXR2"/>
    <property type="match status" value="1"/>
</dbReference>
<dbReference type="RefSeq" id="XP_029220458.1">
    <property type="nucleotide sequence ID" value="XM_029363092.1"/>
</dbReference>